<comment type="caution">
    <text evidence="15">The sequence shown here is derived from an EMBL/GenBank/DDBJ whole genome shotgun (WGS) entry which is preliminary data.</text>
</comment>
<organism evidence="15 16">
    <name type="scientific">Solitalea agri</name>
    <dbReference type="NCBI Taxonomy" id="2953739"/>
    <lineage>
        <taxon>Bacteria</taxon>
        <taxon>Pseudomonadati</taxon>
        <taxon>Bacteroidota</taxon>
        <taxon>Sphingobacteriia</taxon>
        <taxon>Sphingobacteriales</taxon>
        <taxon>Sphingobacteriaceae</taxon>
        <taxon>Solitalea</taxon>
    </lineage>
</organism>
<name>A0A9X2F0T8_9SPHI</name>
<evidence type="ECO:0000256" key="5">
    <source>
        <dbReference type="ARBA" id="ARBA00022692"/>
    </source>
</evidence>
<comment type="similarity">
    <text evidence="12">Belongs to the phospholipase D family. Cardiolipin synthase subfamily.</text>
</comment>
<feature type="active site" evidence="12">
    <location>
        <position position="240"/>
    </location>
</feature>
<dbReference type="GO" id="GO:0005886">
    <property type="term" value="C:plasma membrane"/>
    <property type="evidence" value="ECO:0007669"/>
    <property type="project" value="UniProtKB-SubCell"/>
</dbReference>
<keyword evidence="8 12" id="KW-0443">Lipid metabolism</keyword>
<dbReference type="Pfam" id="PF13396">
    <property type="entry name" value="PLDc_N"/>
    <property type="match status" value="1"/>
</dbReference>
<dbReference type="InterPro" id="IPR001736">
    <property type="entry name" value="PLipase_D/transphosphatidylase"/>
</dbReference>
<feature type="domain" description="PLD phosphodiesterase" evidence="14">
    <location>
        <begin position="228"/>
        <end position="255"/>
    </location>
</feature>
<comment type="subcellular location">
    <subcellularLocation>
        <location evidence="1 12">Cell membrane</location>
        <topology evidence="1 12">Multi-pass membrane protein</topology>
    </subcellularLocation>
</comment>
<comment type="catalytic activity">
    <reaction evidence="12">
        <text>2 a 1,2-diacyl-sn-glycero-3-phospho-(1'-sn-glycerol) = a cardiolipin + glycerol</text>
        <dbReference type="Rhea" id="RHEA:31451"/>
        <dbReference type="ChEBI" id="CHEBI:17754"/>
        <dbReference type="ChEBI" id="CHEBI:62237"/>
        <dbReference type="ChEBI" id="CHEBI:64716"/>
    </reaction>
</comment>
<dbReference type="CDD" id="cd09112">
    <property type="entry name" value="PLDc_CLS_2"/>
    <property type="match status" value="1"/>
</dbReference>
<keyword evidence="7 12" id="KW-1133">Transmembrane helix</keyword>
<evidence type="ECO:0000256" key="13">
    <source>
        <dbReference type="NCBIfam" id="TIGR04265"/>
    </source>
</evidence>
<evidence type="ECO:0000256" key="9">
    <source>
        <dbReference type="ARBA" id="ARBA00023136"/>
    </source>
</evidence>
<keyword evidence="16" id="KW-1185">Reference proteome</keyword>
<protein>
    <recommendedName>
        <fullName evidence="12 13">Cardiolipin synthase</fullName>
        <shortName evidence="12">CL synthase</shortName>
        <ecNumber evidence="12 13">2.7.8.-</ecNumber>
    </recommendedName>
</protein>
<evidence type="ECO:0000256" key="12">
    <source>
        <dbReference type="HAMAP-Rule" id="MF_01916"/>
    </source>
</evidence>
<evidence type="ECO:0000256" key="8">
    <source>
        <dbReference type="ARBA" id="ARBA00023098"/>
    </source>
</evidence>
<dbReference type="SUPFAM" id="SSF56024">
    <property type="entry name" value="Phospholipase D/nuclease"/>
    <property type="match status" value="2"/>
</dbReference>
<feature type="active site" evidence="12">
    <location>
        <position position="233"/>
    </location>
</feature>
<dbReference type="InterPro" id="IPR025202">
    <property type="entry name" value="PLD-like_dom"/>
</dbReference>
<dbReference type="CDD" id="cd09110">
    <property type="entry name" value="PLDc_CLS_1"/>
    <property type="match status" value="1"/>
</dbReference>
<evidence type="ECO:0000259" key="14">
    <source>
        <dbReference type="PROSITE" id="PS50035"/>
    </source>
</evidence>
<feature type="active site" evidence="12">
    <location>
        <position position="413"/>
    </location>
</feature>
<keyword evidence="11 12" id="KW-1208">Phospholipid metabolism</keyword>
<evidence type="ECO:0000256" key="2">
    <source>
        <dbReference type="ARBA" id="ARBA00022475"/>
    </source>
</evidence>
<evidence type="ECO:0000256" key="7">
    <source>
        <dbReference type="ARBA" id="ARBA00022989"/>
    </source>
</evidence>
<evidence type="ECO:0000313" key="15">
    <source>
        <dbReference type="EMBL" id="MCO4292039.1"/>
    </source>
</evidence>
<evidence type="ECO:0000256" key="4">
    <source>
        <dbReference type="ARBA" id="ARBA00022679"/>
    </source>
</evidence>
<evidence type="ECO:0000256" key="10">
    <source>
        <dbReference type="ARBA" id="ARBA00023209"/>
    </source>
</evidence>
<keyword evidence="2 12" id="KW-1003">Cell membrane</keyword>
<dbReference type="EC" id="2.7.8.-" evidence="12 13"/>
<dbReference type="PANTHER" id="PTHR21248">
    <property type="entry name" value="CARDIOLIPIN SYNTHASE"/>
    <property type="match status" value="1"/>
</dbReference>
<evidence type="ECO:0000256" key="1">
    <source>
        <dbReference type="ARBA" id="ARBA00004651"/>
    </source>
</evidence>
<dbReference type="EMBL" id="JAMWYS010000017">
    <property type="protein sequence ID" value="MCO4292039.1"/>
    <property type="molecule type" value="Genomic_DNA"/>
</dbReference>
<dbReference type="PANTHER" id="PTHR21248:SF22">
    <property type="entry name" value="PHOSPHOLIPASE D"/>
    <property type="match status" value="1"/>
</dbReference>
<dbReference type="InterPro" id="IPR027379">
    <property type="entry name" value="CLS_N"/>
</dbReference>
<evidence type="ECO:0000256" key="3">
    <source>
        <dbReference type="ARBA" id="ARBA00022516"/>
    </source>
</evidence>
<feature type="transmembrane region" description="Helical" evidence="12">
    <location>
        <begin position="48"/>
        <end position="66"/>
    </location>
</feature>
<proteinExistence type="inferred from homology"/>
<feature type="active site" evidence="12">
    <location>
        <position position="235"/>
    </location>
</feature>
<gene>
    <name evidence="15" type="primary">cls</name>
    <name evidence="15" type="ORF">NF867_04085</name>
</gene>
<accession>A0A9X2F0T8</accession>
<dbReference type="Pfam" id="PF13091">
    <property type="entry name" value="PLDc_2"/>
    <property type="match status" value="2"/>
</dbReference>
<comment type="function">
    <text evidence="12">Catalyzes the reversible phosphatidyl group transfer from one phosphatidylglycerol molecule to another to form cardiolipin (CL) (diphosphatidylglycerol) and glycerol.</text>
</comment>
<evidence type="ECO:0000313" key="16">
    <source>
        <dbReference type="Proteomes" id="UP001155182"/>
    </source>
</evidence>
<dbReference type="InterPro" id="IPR030874">
    <property type="entry name" value="Cardiolipin_synth_Firmi"/>
</dbReference>
<dbReference type="GO" id="GO:0032049">
    <property type="term" value="P:cardiolipin biosynthetic process"/>
    <property type="evidence" value="ECO:0007669"/>
    <property type="project" value="UniProtKB-UniRule"/>
</dbReference>
<dbReference type="GO" id="GO:0008808">
    <property type="term" value="F:cardiolipin synthase activity"/>
    <property type="evidence" value="ECO:0007669"/>
    <property type="project" value="UniProtKB-UniRule"/>
</dbReference>
<dbReference type="PROSITE" id="PS50035">
    <property type="entry name" value="PLD"/>
    <property type="match status" value="2"/>
</dbReference>
<dbReference type="Proteomes" id="UP001155182">
    <property type="component" value="Unassembled WGS sequence"/>
</dbReference>
<sequence length="493" mass="57352">MQLGNFFTEIWHQIPFTTLFLAVGYLVAFVFSVIVISENRSPTKTMAYLLIFFLLPVVGIVIYYVFGENYRKKKLYGLKALEDEKLQRRINNYVYQLTEENLKDNSEELKDYERLVRLLTYEGRFPLTDNNKVSLLINGEEKFPALFEALEKATHHIHLEYYIIEEGHVVDRLFEILIRKAQQGVQVRLIYDDFGCSLSKKFLKQIKEAGIQAIPFYKIHVPLLSNRQNYRDHRKIVVIDGLVGFVGGINLSDKYLNVGTNNELFWRDTHLKIEGESVRSLQLFFALNWSFCCEEELFFQREYFPDHELVGKQMVQTAVSGPDSDRASIMLSYLSAINNAKHCIYITTPYFIPNESIVNALKNAALSRLDVRLLVPGKSDSKFVNAASQSYYQELLECGVRIFRYQKGFVHAKTMVVDDLISMVGTANIDIRSFDLNFEVNAIVFDQDINTQLKQAFMNDLSLSREISTAYWHKRRWFKHFFESLCRLLSPIL</sequence>
<keyword evidence="10 12" id="KW-0594">Phospholipid biosynthesis</keyword>
<keyword evidence="9 12" id="KW-0472">Membrane</keyword>
<evidence type="ECO:0000256" key="11">
    <source>
        <dbReference type="ARBA" id="ARBA00023264"/>
    </source>
</evidence>
<feature type="active site" evidence="12">
    <location>
        <position position="418"/>
    </location>
</feature>
<keyword evidence="6" id="KW-0677">Repeat</keyword>
<keyword evidence="4 12" id="KW-0808">Transferase</keyword>
<dbReference type="SMART" id="SM00155">
    <property type="entry name" value="PLDc"/>
    <property type="match status" value="2"/>
</dbReference>
<dbReference type="AlphaFoldDB" id="A0A9X2F0T8"/>
<keyword evidence="5 12" id="KW-0812">Transmembrane</keyword>
<dbReference type="HAMAP" id="MF_01916">
    <property type="entry name" value="Cardiolipin_synth_Cls"/>
    <property type="match status" value="1"/>
</dbReference>
<evidence type="ECO:0000256" key="6">
    <source>
        <dbReference type="ARBA" id="ARBA00022737"/>
    </source>
</evidence>
<feature type="domain" description="PLD phosphodiesterase" evidence="14">
    <location>
        <begin position="406"/>
        <end position="433"/>
    </location>
</feature>
<dbReference type="InterPro" id="IPR022924">
    <property type="entry name" value="Cardiolipin_synthase"/>
</dbReference>
<reference evidence="15" key="1">
    <citation type="submission" date="2022-06" db="EMBL/GenBank/DDBJ databases">
        <title>Solitalea sp. MAHUQ-68 isolated from rhizospheric soil.</title>
        <authorList>
            <person name="Huq M.A."/>
        </authorList>
    </citation>
    <scope>NUCLEOTIDE SEQUENCE</scope>
    <source>
        <strain evidence="15">MAHUQ-68</strain>
    </source>
</reference>
<dbReference type="NCBIfam" id="TIGR04265">
    <property type="entry name" value="bac_cardiolipin"/>
    <property type="match status" value="1"/>
</dbReference>
<dbReference type="Gene3D" id="3.30.870.10">
    <property type="entry name" value="Endonuclease Chain A"/>
    <property type="match status" value="2"/>
</dbReference>
<keyword evidence="3 12" id="KW-0444">Lipid biosynthesis</keyword>
<feature type="transmembrane region" description="Helical" evidence="12">
    <location>
        <begin position="14"/>
        <end position="36"/>
    </location>
</feature>
<dbReference type="RefSeq" id="WP_252586285.1">
    <property type="nucleotide sequence ID" value="NZ_JAMWYS010000017.1"/>
</dbReference>
<feature type="active site" evidence="12">
    <location>
        <position position="411"/>
    </location>
</feature>